<evidence type="ECO:0000256" key="1">
    <source>
        <dbReference type="ARBA" id="ARBA00022603"/>
    </source>
</evidence>
<comment type="caution">
    <text evidence="3">The sequence shown here is derived from an EMBL/GenBank/DDBJ whole genome shotgun (WGS) entry which is preliminary data.</text>
</comment>
<dbReference type="InterPro" id="IPR010286">
    <property type="entry name" value="METTL16/RlmF"/>
</dbReference>
<dbReference type="Proteomes" id="UP001448207">
    <property type="component" value="Unassembled WGS sequence"/>
</dbReference>
<dbReference type="Gene3D" id="3.40.50.150">
    <property type="entry name" value="Vaccinia Virus protein VP39"/>
    <property type="match status" value="1"/>
</dbReference>
<sequence>MTKRTADIAKLDDLGGSIHGMHPRNQYKNNPPNFKQLAKECPELQPFVCGLESNPYIDFKNPEASRLCPTVPNRLNYILWLQDLLKETMQDKPDHILGMDIGVGASCIYPLLGCVSDPTWSFIGTDIDQVSIEYAQKNVERNQLQDRITLIHNTDPNLIFLWDKIPLNSRFAFSMCNPPFYESEDEIKDNSQAKLLEPSAICTGTKGEMITKGGEYGFIERMIKESILHKGRIKWYTSMIGQKKTIKPIVNTLKDLNINNYVVTEFNQGKTKRWAIGWSFDTQRAVDARSLDFYRPKSQFTIQLPKDISHVHSKTIDILQDLAIKFNQEDGHHIILEGSPKANTWSRAARRKKNCVTPRDCDGLFGFRCELIPNNNSDASRTELDTIVKMSWMAGEDRNLFESFWNHLKKRLEEACGIERGCTFGDSKKKV</sequence>
<dbReference type="GO" id="GO:0008168">
    <property type="term" value="F:methyltransferase activity"/>
    <property type="evidence" value="ECO:0007669"/>
    <property type="project" value="UniProtKB-KW"/>
</dbReference>
<organism evidence="3 4">
    <name type="scientific">Phycomyces blakesleeanus</name>
    <dbReference type="NCBI Taxonomy" id="4837"/>
    <lineage>
        <taxon>Eukaryota</taxon>
        <taxon>Fungi</taxon>
        <taxon>Fungi incertae sedis</taxon>
        <taxon>Mucoromycota</taxon>
        <taxon>Mucoromycotina</taxon>
        <taxon>Mucoromycetes</taxon>
        <taxon>Mucorales</taxon>
        <taxon>Phycomycetaceae</taxon>
        <taxon>Phycomyces</taxon>
    </lineage>
</organism>
<dbReference type="GO" id="GO:0032259">
    <property type="term" value="P:methylation"/>
    <property type="evidence" value="ECO:0007669"/>
    <property type="project" value="UniProtKB-KW"/>
</dbReference>
<evidence type="ECO:0000313" key="4">
    <source>
        <dbReference type="Proteomes" id="UP001448207"/>
    </source>
</evidence>
<gene>
    <name evidence="3" type="ORF">J3Q64DRAFT_1467994</name>
</gene>
<dbReference type="InterPro" id="IPR029063">
    <property type="entry name" value="SAM-dependent_MTases_sf"/>
</dbReference>
<dbReference type="PANTHER" id="PTHR13393">
    <property type="entry name" value="SAM-DEPENDENT METHYLTRANSFERASE"/>
    <property type="match status" value="1"/>
</dbReference>
<reference evidence="3 4" key="1">
    <citation type="submission" date="2024-04" db="EMBL/GenBank/DDBJ databases">
        <title>Symmetric and asymmetric DNA N6-adenine methylation regulates different biological responses in Mucorales.</title>
        <authorList>
            <consortium name="Lawrence Berkeley National Laboratory"/>
            <person name="Lax C."/>
            <person name="Mondo S.J."/>
            <person name="Osorio-Concepcion M."/>
            <person name="Muszewska A."/>
            <person name="Corrochano-Luque M."/>
            <person name="Gutierrez G."/>
            <person name="Riley R."/>
            <person name="Lipzen A."/>
            <person name="Guo J."/>
            <person name="Hundley H."/>
            <person name="Amirebrahimi M."/>
            <person name="Ng V."/>
            <person name="Lorenzo-Gutierrez D."/>
            <person name="Binder U."/>
            <person name="Yang J."/>
            <person name="Song Y."/>
            <person name="Canovas D."/>
            <person name="Navarro E."/>
            <person name="Freitag M."/>
            <person name="Gabaldon T."/>
            <person name="Grigoriev I.V."/>
            <person name="Corrochano L.M."/>
            <person name="Nicolas F.E."/>
            <person name="Garre V."/>
        </authorList>
    </citation>
    <scope>NUCLEOTIDE SEQUENCE [LARGE SCALE GENOMIC DNA]</scope>
    <source>
        <strain evidence="3 4">L51</strain>
    </source>
</reference>
<accession>A0ABR3B3X2</accession>
<keyword evidence="4" id="KW-1185">Reference proteome</keyword>
<evidence type="ECO:0000256" key="2">
    <source>
        <dbReference type="ARBA" id="ARBA00022679"/>
    </source>
</evidence>
<protein>
    <submittedName>
        <fullName evidence="3">S-adenosyl-L-methionine dependent methyltransferase</fullName>
    </submittedName>
</protein>
<dbReference type="EMBL" id="JBCLYO010000006">
    <property type="protein sequence ID" value="KAL0087931.1"/>
    <property type="molecule type" value="Genomic_DNA"/>
</dbReference>
<dbReference type="SUPFAM" id="SSF53335">
    <property type="entry name" value="S-adenosyl-L-methionine-dependent methyltransferases"/>
    <property type="match status" value="1"/>
</dbReference>
<keyword evidence="2" id="KW-0808">Transferase</keyword>
<proteinExistence type="predicted"/>
<dbReference type="PANTHER" id="PTHR13393:SF0">
    <property type="entry name" value="RNA N6-ADENOSINE-METHYLTRANSFERASE METTL16"/>
    <property type="match status" value="1"/>
</dbReference>
<keyword evidence="1 3" id="KW-0489">Methyltransferase</keyword>
<evidence type="ECO:0000313" key="3">
    <source>
        <dbReference type="EMBL" id="KAL0087931.1"/>
    </source>
</evidence>
<name>A0ABR3B3X2_PHYBL</name>
<dbReference type="Pfam" id="PF05971">
    <property type="entry name" value="Methyltransf_10"/>
    <property type="match status" value="1"/>
</dbReference>